<gene>
    <name evidence="2" type="ORF">GU926_07455</name>
</gene>
<protein>
    <submittedName>
        <fullName evidence="2">DUF695 domain-containing protein</fullName>
    </submittedName>
</protein>
<evidence type="ECO:0000313" key="2">
    <source>
        <dbReference type="EMBL" id="QHL87276.1"/>
    </source>
</evidence>
<dbReference type="EMBL" id="CP047897">
    <property type="protein sequence ID" value="QHL87276.1"/>
    <property type="molecule type" value="Genomic_DNA"/>
</dbReference>
<evidence type="ECO:0000259" key="1">
    <source>
        <dbReference type="Pfam" id="PF05117"/>
    </source>
</evidence>
<feature type="domain" description="DUF695" evidence="1">
    <location>
        <begin position="19"/>
        <end position="150"/>
    </location>
</feature>
<reference evidence="2 3" key="1">
    <citation type="submission" date="2020-01" db="EMBL/GenBank/DDBJ databases">
        <authorList>
            <person name="Kim M."/>
        </authorList>
    </citation>
    <scope>NUCLEOTIDE SEQUENCE [LARGE SCALE GENOMIC DNA]</scope>
    <source>
        <strain evidence="2 3">BT10</strain>
    </source>
</reference>
<dbReference type="RefSeq" id="WP_160690534.1">
    <property type="nucleotide sequence ID" value="NZ_CP047897.1"/>
</dbReference>
<keyword evidence="3" id="KW-1185">Reference proteome</keyword>
<dbReference type="InterPro" id="IPR016097">
    <property type="entry name" value="DUF695"/>
</dbReference>
<dbReference type="Proteomes" id="UP000464214">
    <property type="component" value="Chromosome"/>
</dbReference>
<organism evidence="2 3">
    <name type="scientific">Nibribacter ruber</name>
    <dbReference type="NCBI Taxonomy" id="2698458"/>
    <lineage>
        <taxon>Bacteria</taxon>
        <taxon>Pseudomonadati</taxon>
        <taxon>Bacteroidota</taxon>
        <taxon>Cytophagia</taxon>
        <taxon>Cytophagales</taxon>
        <taxon>Hymenobacteraceae</taxon>
        <taxon>Nibribacter</taxon>
    </lineage>
</organism>
<accession>A0A6P1NTS6</accession>
<sequence>MAQAFTPAYLKALITEEDVWSIAEGENNGTPFSVRFRPHLQPFLETGRYAKRLIILWNYTSEDEYLFPTPEDMDVMADVEETLVDHLEADAQSVLTFVFTGQERREWHWYTSDMASAQERLNEALSHFDRLPIELTAEDDADWAEYLSILENMEEAEEEDSEEDL</sequence>
<dbReference type="KEGG" id="nib:GU926_07455"/>
<proteinExistence type="predicted"/>
<dbReference type="AlphaFoldDB" id="A0A6P1NTS6"/>
<name>A0A6P1NTS6_9BACT</name>
<evidence type="ECO:0000313" key="3">
    <source>
        <dbReference type="Proteomes" id="UP000464214"/>
    </source>
</evidence>
<dbReference type="Pfam" id="PF05117">
    <property type="entry name" value="DUF695"/>
    <property type="match status" value="1"/>
</dbReference>